<dbReference type="AlphaFoldDB" id="A0A840X783"/>
<dbReference type="Proteomes" id="UP000552883">
    <property type="component" value="Unassembled WGS sequence"/>
</dbReference>
<evidence type="ECO:0000256" key="3">
    <source>
        <dbReference type="ARBA" id="ARBA00023163"/>
    </source>
</evidence>
<evidence type="ECO:0000259" key="5">
    <source>
        <dbReference type="PROSITE" id="PS50977"/>
    </source>
</evidence>
<dbReference type="Gene3D" id="1.10.357.10">
    <property type="entry name" value="Tetracycline Repressor, domain 2"/>
    <property type="match status" value="1"/>
</dbReference>
<dbReference type="InterPro" id="IPR009057">
    <property type="entry name" value="Homeodomain-like_sf"/>
</dbReference>
<gene>
    <name evidence="6" type="ORF">BJ959_000511</name>
</gene>
<dbReference type="PROSITE" id="PS50977">
    <property type="entry name" value="HTH_TETR_2"/>
    <property type="match status" value="1"/>
</dbReference>
<comment type="caution">
    <text evidence="6">The sequence shown here is derived from an EMBL/GenBank/DDBJ whole genome shotgun (WGS) entry which is preliminary data.</text>
</comment>
<feature type="DNA-binding region" description="H-T-H motif" evidence="4">
    <location>
        <begin position="37"/>
        <end position="56"/>
    </location>
</feature>
<dbReference type="SUPFAM" id="SSF46689">
    <property type="entry name" value="Homeodomain-like"/>
    <property type="match status" value="1"/>
</dbReference>
<dbReference type="RefSeq" id="WP_165879040.1">
    <property type="nucleotide sequence ID" value="NZ_BAAANZ010000013.1"/>
</dbReference>
<accession>A0A840X783</accession>
<feature type="domain" description="HTH tetR-type" evidence="5">
    <location>
        <begin position="14"/>
        <end position="74"/>
    </location>
</feature>
<name>A0A840X783_9MICO</name>
<keyword evidence="3" id="KW-0804">Transcription</keyword>
<dbReference type="InterPro" id="IPR036271">
    <property type="entry name" value="Tet_transcr_reg_TetR-rel_C_sf"/>
</dbReference>
<evidence type="ECO:0000256" key="1">
    <source>
        <dbReference type="ARBA" id="ARBA00023015"/>
    </source>
</evidence>
<evidence type="ECO:0000313" key="7">
    <source>
        <dbReference type="Proteomes" id="UP000552883"/>
    </source>
</evidence>
<dbReference type="GO" id="GO:0003677">
    <property type="term" value="F:DNA binding"/>
    <property type="evidence" value="ECO:0007669"/>
    <property type="project" value="UniProtKB-UniRule"/>
</dbReference>
<keyword evidence="1" id="KW-0805">Transcription regulation</keyword>
<keyword evidence="2 4" id="KW-0238">DNA-binding</keyword>
<dbReference type="Pfam" id="PF00440">
    <property type="entry name" value="TetR_N"/>
    <property type="match status" value="1"/>
</dbReference>
<proteinExistence type="predicted"/>
<dbReference type="InterPro" id="IPR001647">
    <property type="entry name" value="HTH_TetR"/>
</dbReference>
<sequence length="211" mass="22637">MTLPAPADSALRMPPAKRRILEAATRLFAAEGIRAVGVDRLIHESSVTKATFYKHFGSKDRLIQDYLRAASAQALASLDERIRSAASPEDGLAALTDDVSAALQSECFRGSLFVNAAAEFPDPHDPVRQIIAEHHEAIAGRVTELLRQTGHVLAGEAADQIMVAYVGALSWGHVGDPIGAAIAFRRAVERVLDDRTVAAWGARAPGSPIRR</sequence>
<evidence type="ECO:0000256" key="4">
    <source>
        <dbReference type="PROSITE-ProRule" id="PRU00335"/>
    </source>
</evidence>
<dbReference type="PRINTS" id="PR00455">
    <property type="entry name" value="HTHTETR"/>
</dbReference>
<evidence type="ECO:0000256" key="2">
    <source>
        <dbReference type="ARBA" id="ARBA00023125"/>
    </source>
</evidence>
<reference evidence="6 7" key="1">
    <citation type="submission" date="2020-08" db="EMBL/GenBank/DDBJ databases">
        <title>Sequencing the genomes of 1000 actinobacteria strains.</title>
        <authorList>
            <person name="Klenk H.-P."/>
        </authorList>
    </citation>
    <scope>NUCLEOTIDE SEQUENCE [LARGE SCALE GENOMIC DNA]</scope>
    <source>
        <strain evidence="6 7">DSM 23889</strain>
    </source>
</reference>
<dbReference type="EMBL" id="JACHBS010000001">
    <property type="protein sequence ID" value="MBB5617015.1"/>
    <property type="molecule type" value="Genomic_DNA"/>
</dbReference>
<evidence type="ECO:0000313" key="6">
    <source>
        <dbReference type="EMBL" id="MBB5617015.1"/>
    </source>
</evidence>
<dbReference type="PANTHER" id="PTHR47506:SF1">
    <property type="entry name" value="HTH-TYPE TRANSCRIPTIONAL REGULATOR YJDC"/>
    <property type="match status" value="1"/>
</dbReference>
<dbReference type="SUPFAM" id="SSF48498">
    <property type="entry name" value="Tetracyclin repressor-like, C-terminal domain"/>
    <property type="match status" value="1"/>
</dbReference>
<protein>
    <submittedName>
        <fullName evidence="6">AcrR family transcriptional regulator</fullName>
    </submittedName>
</protein>
<organism evidence="6 7">
    <name type="scientific">Microcella frigidaquae</name>
    <dbReference type="NCBI Taxonomy" id="424758"/>
    <lineage>
        <taxon>Bacteria</taxon>
        <taxon>Bacillati</taxon>
        <taxon>Actinomycetota</taxon>
        <taxon>Actinomycetes</taxon>
        <taxon>Micrococcales</taxon>
        <taxon>Microbacteriaceae</taxon>
        <taxon>Microcella</taxon>
    </lineage>
</organism>
<dbReference type="PANTHER" id="PTHR47506">
    <property type="entry name" value="TRANSCRIPTIONAL REGULATORY PROTEIN"/>
    <property type="match status" value="1"/>
</dbReference>
<keyword evidence="7" id="KW-1185">Reference proteome</keyword>